<protein>
    <submittedName>
        <fullName evidence="2">Uncharacterized protein</fullName>
    </submittedName>
</protein>
<sequence>MQQGFERPASTASSRNPGDLHPPAMQENPDDLHTSKQRVPFDF</sequence>
<feature type="region of interest" description="Disordered" evidence="1">
    <location>
        <begin position="1"/>
        <end position="43"/>
    </location>
</feature>
<feature type="compositionally biased region" description="Basic and acidic residues" evidence="1">
    <location>
        <begin position="30"/>
        <end position="43"/>
    </location>
</feature>
<organism evidence="2 3">
    <name type="scientific">Chitinophaga sancti</name>
    <dbReference type="NCBI Taxonomy" id="1004"/>
    <lineage>
        <taxon>Bacteria</taxon>
        <taxon>Pseudomonadati</taxon>
        <taxon>Bacteroidota</taxon>
        <taxon>Chitinophagia</taxon>
        <taxon>Chitinophagales</taxon>
        <taxon>Chitinophagaceae</taxon>
        <taxon>Chitinophaga</taxon>
    </lineage>
</organism>
<dbReference type="Proteomes" id="UP000183788">
    <property type="component" value="Unassembled WGS sequence"/>
</dbReference>
<dbReference type="AlphaFoldDB" id="A0A1K1SAX0"/>
<dbReference type="EMBL" id="FPIZ01000020">
    <property type="protein sequence ID" value="SFW81513.1"/>
    <property type="molecule type" value="Genomic_DNA"/>
</dbReference>
<gene>
    <name evidence="2" type="ORF">SAMN05661012_05088</name>
</gene>
<name>A0A1K1SAX0_9BACT</name>
<proteinExistence type="predicted"/>
<evidence type="ECO:0000256" key="1">
    <source>
        <dbReference type="SAM" id="MobiDB-lite"/>
    </source>
</evidence>
<evidence type="ECO:0000313" key="2">
    <source>
        <dbReference type="EMBL" id="SFW81513.1"/>
    </source>
</evidence>
<reference evidence="2 3" key="1">
    <citation type="submission" date="2016-11" db="EMBL/GenBank/DDBJ databases">
        <authorList>
            <person name="Jaros S."/>
            <person name="Januszkiewicz K."/>
            <person name="Wedrychowicz H."/>
        </authorList>
    </citation>
    <scope>NUCLEOTIDE SEQUENCE [LARGE SCALE GENOMIC DNA]</scope>
    <source>
        <strain evidence="2 3">DSM 784</strain>
    </source>
</reference>
<evidence type="ECO:0000313" key="3">
    <source>
        <dbReference type="Proteomes" id="UP000183788"/>
    </source>
</evidence>
<accession>A0A1K1SAX0</accession>